<comment type="caution">
    <text evidence="1">The sequence shown here is derived from an EMBL/GenBank/DDBJ whole genome shotgun (WGS) entry which is preliminary data.</text>
</comment>
<dbReference type="Proteomes" id="UP000239549">
    <property type="component" value="Unassembled WGS sequence"/>
</dbReference>
<gene>
    <name evidence="1" type="ORF">DCCM_2669</name>
</gene>
<organism evidence="1 2">
    <name type="scientific">Desulfocucumis palustris</name>
    <dbReference type="NCBI Taxonomy" id="1898651"/>
    <lineage>
        <taxon>Bacteria</taxon>
        <taxon>Bacillati</taxon>
        <taxon>Bacillota</taxon>
        <taxon>Clostridia</taxon>
        <taxon>Eubacteriales</taxon>
        <taxon>Desulfocucumaceae</taxon>
        <taxon>Desulfocucumis</taxon>
    </lineage>
</organism>
<evidence type="ECO:0008006" key="3">
    <source>
        <dbReference type="Google" id="ProtNLM"/>
    </source>
</evidence>
<protein>
    <recommendedName>
        <fullName evidence="3">Prevent host death protein</fullName>
    </recommendedName>
</protein>
<sequence>MIKEEVISLINRLPETATLEDIMYELYVLQKHKNAMAAIENGDVLTVDEVKGLLLRQQ</sequence>
<dbReference type="AlphaFoldDB" id="A0A2L2XH64"/>
<name>A0A2L2XH64_9FIRM</name>
<accession>A0A2L2XH64</accession>
<proteinExistence type="predicted"/>
<reference evidence="2" key="1">
    <citation type="submission" date="2018-02" db="EMBL/GenBank/DDBJ databases">
        <title>Genome sequence of Desulfocucumis palustris strain NAW-5.</title>
        <authorList>
            <person name="Watanabe M."/>
            <person name="Kojima H."/>
            <person name="Fukui M."/>
        </authorList>
    </citation>
    <scope>NUCLEOTIDE SEQUENCE [LARGE SCALE GENOMIC DNA]</scope>
    <source>
        <strain evidence="2">NAW-5</strain>
    </source>
</reference>
<dbReference type="RefSeq" id="WP_165792069.1">
    <property type="nucleotide sequence ID" value="NZ_BFAV01000104.1"/>
</dbReference>
<keyword evidence="2" id="KW-1185">Reference proteome</keyword>
<evidence type="ECO:0000313" key="2">
    <source>
        <dbReference type="Proteomes" id="UP000239549"/>
    </source>
</evidence>
<evidence type="ECO:0000313" key="1">
    <source>
        <dbReference type="EMBL" id="GBF33566.1"/>
    </source>
</evidence>
<dbReference type="EMBL" id="BFAV01000104">
    <property type="protein sequence ID" value="GBF33566.1"/>
    <property type="molecule type" value="Genomic_DNA"/>
</dbReference>